<feature type="region of interest" description="Disordered" evidence="1">
    <location>
        <begin position="1"/>
        <end position="31"/>
    </location>
</feature>
<comment type="caution">
    <text evidence="2">The sequence shown here is derived from an EMBL/GenBank/DDBJ whole genome shotgun (WGS) entry which is preliminary data.</text>
</comment>
<protein>
    <submittedName>
        <fullName evidence="2">Uncharacterized protein</fullName>
    </submittedName>
</protein>
<sequence length="45" mass="4707">MQVVPAGQTAGTAGTRAVRLARHPSAPSGDDAPCRVARAYFKVLR</sequence>
<name>A0A7Z7J0J7_XANCH</name>
<dbReference type="Proteomes" id="UP000234345">
    <property type="component" value="Unassembled WGS sequence"/>
</dbReference>
<evidence type="ECO:0000256" key="1">
    <source>
        <dbReference type="SAM" id="MobiDB-lite"/>
    </source>
</evidence>
<feature type="compositionally biased region" description="Low complexity" evidence="1">
    <location>
        <begin position="1"/>
        <end position="18"/>
    </location>
</feature>
<proteinExistence type="predicted"/>
<evidence type="ECO:0000313" key="2">
    <source>
        <dbReference type="EMBL" id="SOO25060.1"/>
    </source>
</evidence>
<gene>
    <name evidence="2" type="ORF">XFF6991_420277</name>
</gene>
<dbReference type="AlphaFoldDB" id="A0A7Z7J0J7"/>
<accession>A0A7Z7J0J7</accession>
<organism evidence="2 3">
    <name type="scientific">Xanthomonas campestris pv. phaseoli</name>
    <dbReference type="NCBI Taxonomy" id="317013"/>
    <lineage>
        <taxon>Bacteria</taxon>
        <taxon>Pseudomonadati</taxon>
        <taxon>Pseudomonadota</taxon>
        <taxon>Gammaproteobacteria</taxon>
        <taxon>Lysobacterales</taxon>
        <taxon>Lysobacteraceae</taxon>
        <taxon>Xanthomonas</taxon>
    </lineage>
</organism>
<dbReference type="EMBL" id="OCZC01000069">
    <property type="protein sequence ID" value="SOO25060.1"/>
    <property type="molecule type" value="Genomic_DNA"/>
</dbReference>
<evidence type="ECO:0000313" key="3">
    <source>
        <dbReference type="Proteomes" id="UP000234345"/>
    </source>
</evidence>
<reference evidence="2 3" key="1">
    <citation type="submission" date="2017-10" db="EMBL/GenBank/DDBJ databases">
        <authorList>
            <person name="Regsiter A."/>
            <person name="William W."/>
        </authorList>
    </citation>
    <scope>NUCLEOTIDE SEQUENCE [LARGE SCALE GENOMIC DNA]</scope>
    <source>
        <strain evidence="2 3">CFBP6991</strain>
    </source>
</reference>